<evidence type="ECO:0000259" key="1">
    <source>
        <dbReference type="PROSITE" id="PS50011"/>
    </source>
</evidence>
<keyword evidence="3" id="KW-1185">Reference proteome</keyword>
<reference evidence="2 3" key="1">
    <citation type="submission" date="2024-02" db="EMBL/GenBank/DDBJ databases">
        <authorList>
            <person name="Daric V."/>
            <person name="Darras S."/>
        </authorList>
    </citation>
    <scope>NUCLEOTIDE SEQUENCE [LARGE SCALE GENOMIC DNA]</scope>
</reference>
<dbReference type="EMBL" id="CAWYQH010000097">
    <property type="protein sequence ID" value="CAK8683960.1"/>
    <property type="molecule type" value="Genomic_DNA"/>
</dbReference>
<protein>
    <recommendedName>
        <fullName evidence="1">Protein kinase domain-containing protein</fullName>
    </recommendedName>
</protein>
<dbReference type="SUPFAM" id="SSF56112">
    <property type="entry name" value="Protein kinase-like (PK-like)"/>
    <property type="match status" value="2"/>
</dbReference>
<accession>A0ABP0FWI2</accession>
<dbReference type="InterPro" id="IPR000719">
    <property type="entry name" value="Prot_kinase_dom"/>
</dbReference>
<dbReference type="Gene3D" id="1.10.510.10">
    <property type="entry name" value="Transferase(Phosphotransferase) domain 1"/>
    <property type="match status" value="1"/>
</dbReference>
<sequence length="180" mass="19988">MPKNLISQLLDVNPSKRLTATEVTSHPWTLGSLDATAPNPTNVLDLMKDYAKEMKDCTNNGELTDFGLSVVKGGVGSESMLQSSCGTPVYMAPEVIQNHDYSQQCDIWSIGVILFALLSRDFPFVADKEDKLFELIKRAELDFSKPVWKNISKAAKNLITQLLDFNPARRLTATEVMSHP</sequence>
<dbReference type="PROSITE" id="PS50011">
    <property type="entry name" value="PROTEIN_KINASE_DOM"/>
    <property type="match status" value="1"/>
</dbReference>
<dbReference type="Proteomes" id="UP001642483">
    <property type="component" value="Unassembled WGS sequence"/>
</dbReference>
<organism evidence="2 3">
    <name type="scientific">Clavelina lepadiformis</name>
    <name type="common">Light-bulb sea squirt</name>
    <name type="synonym">Ascidia lepadiformis</name>
    <dbReference type="NCBI Taxonomy" id="159417"/>
    <lineage>
        <taxon>Eukaryota</taxon>
        <taxon>Metazoa</taxon>
        <taxon>Chordata</taxon>
        <taxon>Tunicata</taxon>
        <taxon>Ascidiacea</taxon>
        <taxon>Aplousobranchia</taxon>
        <taxon>Clavelinidae</taxon>
        <taxon>Clavelina</taxon>
    </lineage>
</organism>
<dbReference type="InterPro" id="IPR011009">
    <property type="entry name" value="Kinase-like_dom_sf"/>
</dbReference>
<evidence type="ECO:0000313" key="2">
    <source>
        <dbReference type="EMBL" id="CAK8683960.1"/>
    </source>
</evidence>
<feature type="domain" description="Protein kinase" evidence="1">
    <location>
        <begin position="1"/>
        <end position="180"/>
    </location>
</feature>
<gene>
    <name evidence="2" type="ORF">CVLEPA_LOCUS14966</name>
</gene>
<name>A0ABP0FWI2_CLALP</name>
<dbReference type="Pfam" id="PF00069">
    <property type="entry name" value="Pkinase"/>
    <property type="match status" value="1"/>
</dbReference>
<dbReference type="PANTHER" id="PTHR24347">
    <property type="entry name" value="SERINE/THREONINE-PROTEIN KINASE"/>
    <property type="match status" value="1"/>
</dbReference>
<evidence type="ECO:0000313" key="3">
    <source>
        <dbReference type="Proteomes" id="UP001642483"/>
    </source>
</evidence>
<proteinExistence type="predicted"/>
<dbReference type="SMART" id="SM00220">
    <property type="entry name" value="S_TKc"/>
    <property type="match status" value="1"/>
</dbReference>
<comment type="caution">
    <text evidence="2">The sequence shown here is derived from an EMBL/GenBank/DDBJ whole genome shotgun (WGS) entry which is preliminary data.</text>
</comment>